<reference evidence="1" key="1">
    <citation type="submission" date="2016-06" db="EMBL/GenBank/DDBJ databases">
        <authorList>
            <person name="Cuomo C."/>
            <person name="Litvintseva A."/>
            <person name="Heitman J."/>
            <person name="Chen Y."/>
            <person name="Sun S."/>
            <person name="Springer D."/>
            <person name="Dromer F."/>
            <person name="Young S."/>
            <person name="Zeng Q."/>
            <person name="Chapman S."/>
            <person name="Gujja S."/>
            <person name="Saif S."/>
            <person name="Birren B."/>
        </authorList>
    </citation>
    <scope>NUCLEOTIDE SEQUENCE</scope>
    <source>
        <strain evidence="1">CBS 7841</strain>
    </source>
</reference>
<proteinExistence type="predicted"/>
<dbReference type="Proteomes" id="UP000094043">
    <property type="component" value="Chromosome 8"/>
</dbReference>
<evidence type="ECO:0000313" key="1">
    <source>
        <dbReference type="EMBL" id="WVN91189.1"/>
    </source>
</evidence>
<dbReference type="KEGG" id="cdep:91090654"/>
<reference evidence="1" key="3">
    <citation type="submission" date="2024-01" db="EMBL/GenBank/DDBJ databases">
        <authorList>
            <person name="Coelho M.A."/>
            <person name="David-Palma M."/>
            <person name="Shea T."/>
            <person name="Sun S."/>
            <person name="Cuomo C.A."/>
            <person name="Heitman J."/>
        </authorList>
    </citation>
    <scope>NUCLEOTIDE SEQUENCE</scope>
    <source>
        <strain evidence="1">CBS 7841</strain>
    </source>
</reference>
<reference evidence="1" key="2">
    <citation type="journal article" date="2022" name="Elife">
        <title>Obligate sexual reproduction of a homothallic fungus closely related to the Cryptococcus pathogenic species complex.</title>
        <authorList>
            <person name="Passer A.R."/>
            <person name="Clancey S.A."/>
            <person name="Shea T."/>
            <person name="David-Palma M."/>
            <person name="Averette A.F."/>
            <person name="Boekhout T."/>
            <person name="Porcel B.M."/>
            <person name="Nowrousian M."/>
            <person name="Cuomo C.A."/>
            <person name="Sun S."/>
            <person name="Heitman J."/>
            <person name="Coelho M.A."/>
        </authorList>
    </citation>
    <scope>NUCLEOTIDE SEQUENCE</scope>
    <source>
        <strain evidence="1">CBS 7841</strain>
    </source>
</reference>
<keyword evidence="2" id="KW-1185">Reference proteome</keyword>
<organism evidence="1 2">
    <name type="scientific">Cryptococcus depauperatus CBS 7841</name>
    <dbReference type="NCBI Taxonomy" id="1295531"/>
    <lineage>
        <taxon>Eukaryota</taxon>
        <taxon>Fungi</taxon>
        <taxon>Dikarya</taxon>
        <taxon>Basidiomycota</taxon>
        <taxon>Agaricomycotina</taxon>
        <taxon>Tremellomycetes</taxon>
        <taxon>Tremellales</taxon>
        <taxon>Cryptococcaceae</taxon>
        <taxon>Cryptococcus</taxon>
    </lineage>
</organism>
<dbReference type="GeneID" id="91090654"/>
<gene>
    <name evidence="1" type="ORF">L203_106446</name>
</gene>
<evidence type="ECO:0000313" key="2">
    <source>
        <dbReference type="Proteomes" id="UP000094043"/>
    </source>
</evidence>
<name>A0AAJ8JZI8_9TREE</name>
<dbReference type="AlphaFoldDB" id="A0AAJ8JZI8"/>
<accession>A0AAJ8JZI8</accession>
<sequence length="96" mass="11449">MRWFNFVVLFSRFEVILRITSSESFDAKNLRIQYSFHVKTSTLKSLNFLEMATGCVLKVSFVMLRALFQRHHRCFHLIVEAWKSHKNGSDHQDKEQ</sequence>
<dbReference type="EMBL" id="CP143791">
    <property type="protein sequence ID" value="WVN91189.1"/>
    <property type="molecule type" value="Genomic_DNA"/>
</dbReference>
<protein>
    <submittedName>
        <fullName evidence="1">Uncharacterized protein</fullName>
    </submittedName>
</protein>
<dbReference type="RefSeq" id="XP_066071889.1">
    <property type="nucleotide sequence ID" value="XM_066215792.1"/>
</dbReference>